<dbReference type="EMBL" id="JABEPQ010000002">
    <property type="protein sequence ID" value="NNM46980.1"/>
    <property type="molecule type" value="Genomic_DNA"/>
</dbReference>
<organism evidence="1 2">
    <name type="scientific">Knoellia koreensis</name>
    <dbReference type="NCBI Taxonomy" id="2730921"/>
    <lineage>
        <taxon>Bacteria</taxon>
        <taxon>Bacillati</taxon>
        <taxon>Actinomycetota</taxon>
        <taxon>Actinomycetes</taxon>
        <taxon>Micrococcales</taxon>
        <taxon>Intrasporangiaceae</taxon>
        <taxon>Knoellia</taxon>
    </lineage>
</organism>
<comment type="caution">
    <text evidence="1">The sequence shown here is derived from an EMBL/GenBank/DDBJ whole genome shotgun (WGS) entry which is preliminary data.</text>
</comment>
<gene>
    <name evidence="1" type="ORF">HJG52_13305</name>
</gene>
<proteinExistence type="predicted"/>
<evidence type="ECO:0000313" key="2">
    <source>
        <dbReference type="Proteomes" id="UP000588586"/>
    </source>
</evidence>
<name>A0A849HAS2_9MICO</name>
<accession>A0A849HAS2</accession>
<sequence length="265" mass="28367">MSVATHLGLDEPDSEVLALAGQRWASWQVTHPELRVVDELADLPAWLRAADWSDADRVLLALAQLSAPDGGDDVAATGALAWVLLPGASLLAFRLGRLSQRIDEILAAQLWVEARTFPWKRGHKVAANILMNTRKGVIRDLGLGELSDRTIPFPPTAEVWTDTARDRQPAEPTPEHELQDILELATSRGAVTVADGDLLLDLAHAADLASPARCGRGHAGLMAPAASEAVAADRGVSARTVRRRAARSVSALRTVCGSTHQRAFA</sequence>
<protein>
    <submittedName>
        <fullName evidence="1">Uncharacterized protein</fullName>
    </submittedName>
</protein>
<dbReference type="AlphaFoldDB" id="A0A849HAS2"/>
<evidence type="ECO:0000313" key="1">
    <source>
        <dbReference type="EMBL" id="NNM46980.1"/>
    </source>
</evidence>
<dbReference type="RefSeq" id="WP_171244010.1">
    <property type="nucleotide sequence ID" value="NZ_JABEPQ010000002.1"/>
</dbReference>
<dbReference type="Proteomes" id="UP000588586">
    <property type="component" value="Unassembled WGS sequence"/>
</dbReference>
<keyword evidence="2" id="KW-1185">Reference proteome</keyword>
<reference evidence="1 2" key="1">
    <citation type="submission" date="2020-04" db="EMBL/GenBank/DDBJ databases">
        <title>Knoellia sp. isolate from air conditioner.</title>
        <authorList>
            <person name="Chea S."/>
            <person name="Kim D.-U."/>
        </authorList>
    </citation>
    <scope>NUCLEOTIDE SEQUENCE [LARGE SCALE GENOMIC DNA]</scope>
    <source>
        <strain evidence="1 2">DB2414S</strain>
    </source>
</reference>